<accession>A0A1F6FJL6</accession>
<dbReference type="InterPro" id="IPR038584">
    <property type="entry name" value="Ribosomal_bL33_sf"/>
</dbReference>
<dbReference type="GO" id="GO:1990904">
    <property type="term" value="C:ribonucleoprotein complex"/>
    <property type="evidence" value="ECO:0007669"/>
    <property type="project" value="UniProtKB-KW"/>
</dbReference>
<feature type="compositionally biased region" description="Basic residues" evidence="5">
    <location>
        <begin position="53"/>
        <end position="63"/>
    </location>
</feature>
<sequence length="72" mass="8214">MTKSGFSGILAELMSQDKLIKIVSKGDAKGVGKGDVYYTRFNNKNKKDPSKKLSLKKYNKKTRTHQDYTQKK</sequence>
<keyword evidence="2 6" id="KW-0689">Ribosomal protein</keyword>
<name>A0A1F6FJL6_9BACT</name>
<evidence type="ECO:0000313" key="6">
    <source>
        <dbReference type="EMBL" id="OGG86058.1"/>
    </source>
</evidence>
<dbReference type="EMBL" id="MFMS01000002">
    <property type="protein sequence ID" value="OGG86058.1"/>
    <property type="molecule type" value="Genomic_DNA"/>
</dbReference>
<evidence type="ECO:0000256" key="1">
    <source>
        <dbReference type="ARBA" id="ARBA00007596"/>
    </source>
</evidence>
<dbReference type="NCBIfam" id="TIGR01023">
    <property type="entry name" value="rpmG_bact"/>
    <property type="match status" value="1"/>
</dbReference>
<dbReference type="GO" id="GO:0005737">
    <property type="term" value="C:cytoplasm"/>
    <property type="evidence" value="ECO:0007669"/>
    <property type="project" value="UniProtKB-ARBA"/>
</dbReference>
<proteinExistence type="inferred from homology"/>
<gene>
    <name evidence="6" type="ORF">A2392_01170</name>
</gene>
<comment type="similarity">
    <text evidence="1">Belongs to the bacterial ribosomal protein bL33 family.</text>
</comment>
<evidence type="ECO:0000256" key="2">
    <source>
        <dbReference type="ARBA" id="ARBA00022980"/>
    </source>
</evidence>
<evidence type="ECO:0000256" key="4">
    <source>
        <dbReference type="ARBA" id="ARBA00035176"/>
    </source>
</evidence>
<keyword evidence="3" id="KW-0687">Ribonucleoprotein</keyword>
<evidence type="ECO:0000313" key="7">
    <source>
        <dbReference type="Proteomes" id="UP000177395"/>
    </source>
</evidence>
<dbReference type="STRING" id="1798531.A2392_01170"/>
<dbReference type="GO" id="GO:0003735">
    <property type="term" value="F:structural constituent of ribosome"/>
    <property type="evidence" value="ECO:0007669"/>
    <property type="project" value="InterPro"/>
</dbReference>
<protein>
    <recommendedName>
        <fullName evidence="4">Large ribosomal subunit protein bL33</fullName>
    </recommendedName>
</protein>
<comment type="caution">
    <text evidence="6">The sequence shown here is derived from an EMBL/GenBank/DDBJ whole genome shotgun (WGS) entry which is preliminary data.</text>
</comment>
<feature type="region of interest" description="Disordered" evidence="5">
    <location>
        <begin position="40"/>
        <end position="72"/>
    </location>
</feature>
<dbReference type="Gene3D" id="2.20.28.120">
    <property type="entry name" value="Ribosomal protein L33"/>
    <property type="match status" value="1"/>
</dbReference>
<dbReference type="Proteomes" id="UP000177395">
    <property type="component" value="Unassembled WGS sequence"/>
</dbReference>
<dbReference type="GO" id="GO:0005840">
    <property type="term" value="C:ribosome"/>
    <property type="evidence" value="ECO:0007669"/>
    <property type="project" value="UniProtKB-KW"/>
</dbReference>
<evidence type="ECO:0000256" key="5">
    <source>
        <dbReference type="SAM" id="MobiDB-lite"/>
    </source>
</evidence>
<dbReference type="GO" id="GO:0006412">
    <property type="term" value="P:translation"/>
    <property type="evidence" value="ECO:0007669"/>
    <property type="project" value="InterPro"/>
</dbReference>
<reference evidence="6 7" key="1">
    <citation type="journal article" date="2016" name="Nat. Commun.">
        <title>Thousands of microbial genomes shed light on interconnected biogeochemical processes in an aquifer system.</title>
        <authorList>
            <person name="Anantharaman K."/>
            <person name="Brown C.T."/>
            <person name="Hug L.A."/>
            <person name="Sharon I."/>
            <person name="Castelle C.J."/>
            <person name="Probst A.J."/>
            <person name="Thomas B.C."/>
            <person name="Singh A."/>
            <person name="Wilkins M.J."/>
            <person name="Karaoz U."/>
            <person name="Brodie E.L."/>
            <person name="Williams K.H."/>
            <person name="Hubbard S.S."/>
            <person name="Banfield J.F."/>
        </authorList>
    </citation>
    <scope>NUCLEOTIDE SEQUENCE [LARGE SCALE GENOMIC DNA]</scope>
</reference>
<evidence type="ECO:0000256" key="3">
    <source>
        <dbReference type="ARBA" id="ARBA00023274"/>
    </source>
</evidence>
<dbReference type="InterPro" id="IPR001705">
    <property type="entry name" value="Ribosomal_bL33"/>
</dbReference>
<organism evidence="6 7">
    <name type="scientific">Candidatus Kaiserbacteria bacterium RIFOXYB1_FULL_46_14</name>
    <dbReference type="NCBI Taxonomy" id="1798531"/>
    <lineage>
        <taxon>Bacteria</taxon>
        <taxon>Candidatus Kaiseribacteriota</taxon>
    </lineage>
</organism>
<dbReference type="AlphaFoldDB" id="A0A1F6FJL6"/>